<keyword evidence="1" id="KW-1133">Transmembrane helix</keyword>
<dbReference type="Proteomes" id="UP000610594">
    <property type="component" value="Unassembled WGS sequence"/>
</dbReference>
<dbReference type="EMBL" id="WHJF01000017">
    <property type="protein sequence ID" value="NHZ62383.1"/>
    <property type="molecule type" value="Genomic_DNA"/>
</dbReference>
<feature type="transmembrane region" description="Helical" evidence="1">
    <location>
        <begin position="58"/>
        <end position="80"/>
    </location>
</feature>
<evidence type="ECO:0000256" key="1">
    <source>
        <dbReference type="SAM" id="Phobius"/>
    </source>
</evidence>
<keyword evidence="1" id="KW-0812">Transmembrane</keyword>
<sequence>MITLSKAQIMDLMEARMIKLELAVEKILERLFAVERDVAVIRSNYVTKEDLAALEVRLIKWFIGTAVTLAGIAFAAGKWIH</sequence>
<comment type="caution">
    <text evidence="2">The sequence shown here is derived from an EMBL/GenBank/DDBJ whole genome shotgun (WGS) entry which is preliminary data.</text>
</comment>
<name>A0ABX0MPG9_9BURK</name>
<keyword evidence="1" id="KW-0472">Membrane</keyword>
<dbReference type="RefSeq" id="WP_167236573.1">
    <property type="nucleotide sequence ID" value="NZ_WHJF01000017.1"/>
</dbReference>
<accession>A0ABX0MPG9</accession>
<protein>
    <recommendedName>
        <fullName evidence="4">DUF1640 domain-containing protein</fullName>
    </recommendedName>
</protein>
<organism evidence="2 3">
    <name type="scientific">Massilia genomosp. 1</name>
    <dbReference type="NCBI Taxonomy" id="2609280"/>
    <lineage>
        <taxon>Bacteria</taxon>
        <taxon>Pseudomonadati</taxon>
        <taxon>Pseudomonadota</taxon>
        <taxon>Betaproteobacteria</taxon>
        <taxon>Burkholderiales</taxon>
        <taxon>Oxalobacteraceae</taxon>
        <taxon>Telluria group</taxon>
        <taxon>Massilia</taxon>
    </lineage>
</organism>
<proteinExistence type="predicted"/>
<evidence type="ECO:0008006" key="4">
    <source>
        <dbReference type="Google" id="ProtNLM"/>
    </source>
</evidence>
<evidence type="ECO:0000313" key="2">
    <source>
        <dbReference type="EMBL" id="NHZ62383.1"/>
    </source>
</evidence>
<reference evidence="2 3" key="1">
    <citation type="submission" date="2019-10" db="EMBL/GenBank/DDBJ databases">
        <title>Taxonomy of Antarctic Massilia spp.: description of Massilia rubra sp. nov., Massilia aquatica sp. nov., Massilia mucilaginosa sp. nov., Massilia frigida sp. nov. isolated from streams, lakes and regoliths.</title>
        <authorList>
            <person name="Holochova P."/>
            <person name="Sedlacek I."/>
            <person name="Kralova S."/>
            <person name="Maslanova I."/>
            <person name="Busse H.-J."/>
            <person name="Stankova E."/>
            <person name="Vrbovska V."/>
            <person name="Kovarovic V."/>
            <person name="Bartak M."/>
            <person name="Svec P."/>
            <person name="Pantucek R."/>
        </authorList>
    </citation>
    <scope>NUCLEOTIDE SEQUENCE [LARGE SCALE GENOMIC DNA]</scope>
    <source>
        <strain evidence="2 3">CCM 8694</strain>
    </source>
</reference>
<keyword evidence="3" id="KW-1185">Reference proteome</keyword>
<gene>
    <name evidence="2" type="ORF">F1735_08710</name>
</gene>
<evidence type="ECO:0000313" key="3">
    <source>
        <dbReference type="Proteomes" id="UP000610594"/>
    </source>
</evidence>